<dbReference type="InterPro" id="IPR018303">
    <property type="entry name" value="ATPase_P-typ_P_site"/>
</dbReference>
<keyword evidence="11" id="KW-1278">Translocase</keyword>
<proteinExistence type="inferred from homology"/>
<dbReference type="SFLD" id="SFLDF00027">
    <property type="entry name" value="p-type_atpase"/>
    <property type="match status" value="1"/>
</dbReference>
<keyword evidence="14 15" id="KW-0472">Membrane</keyword>
<keyword evidence="19" id="KW-1185">Reference proteome</keyword>
<feature type="compositionally biased region" description="Basic and acidic residues" evidence="16">
    <location>
        <begin position="52"/>
        <end position="68"/>
    </location>
</feature>
<feature type="transmembrane region" description="Helical" evidence="15">
    <location>
        <begin position="176"/>
        <end position="193"/>
    </location>
</feature>
<feature type="compositionally biased region" description="Basic and acidic residues" evidence="16">
    <location>
        <begin position="21"/>
        <end position="43"/>
    </location>
</feature>
<dbReference type="PROSITE" id="PS00154">
    <property type="entry name" value="ATPASE_E1_E2"/>
    <property type="match status" value="1"/>
</dbReference>
<keyword evidence="10" id="KW-0460">Magnesium</keyword>
<evidence type="ECO:0000256" key="12">
    <source>
        <dbReference type="ARBA" id="ARBA00022989"/>
    </source>
</evidence>
<evidence type="ECO:0000256" key="2">
    <source>
        <dbReference type="ARBA" id="ARBA00006024"/>
    </source>
</evidence>
<feature type="region of interest" description="Disordered" evidence="16">
    <location>
        <begin position="1"/>
        <end position="68"/>
    </location>
</feature>
<dbReference type="Gene3D" id="2.70.150.10">
    <property type="entry name" value="Calcium-transporting ATPase, cytoplasmic transduction domain A"/>
    <property type="match status" value="1"/>
</dbReference>
<dbReference type="PANTHER" id="PTHR43520:SF5">
    <property type="entry name" value="CATION-TRANSPORTING P-TYPE ATPASE-RELATED"/>
    <property type="match status" value="1"/>
</dbReference>
<keyword evidence="3" id="KW-0813">Transport</keyword>
<feature type="transmembrane region" description="Helical" evidence="15">
    <location>
        <begin position="665"/>
        <end position="684"/>
    </location>
</feature>
<evidence type="ECO:0000256" key="15">
    <source>
        <dbReference type="RuleBase" id="RU362081"/>
    </source>
</evidence>
<evidence type="ECO:0000313" key="19">
    <source>
        <dbReference type="Proteomes" id="UP001597181"/>
    </source>
</evidence>
<feature type="transmembrane region" description="Helical" evidence="15">
    <location>
        <begin position="149"/>
        <end position="170"/>
    </location>
</feature>
<evidence type="ECO:0000256" key="7">
    <source>
        <dbReference type="ARBA" id="ARBA00022723"/>
    </source>
</evidence>
<dbReference type="SFLD" id="SFLDS00003">
    <property type="entry name" value="Haloacid_Dehalogenase"/>
    <property type="match status" value="1"/>
</dbReference>
<dbReference type="Gene3D" id="3.40.1110.10">
    <property type="entry name" value="Calcium-transporting ATPase, cytoplasmic domain N"/>
    <property type="match status" value="1"/>
</dbReference>
<gene>
    <name evidence="18" type="ORF">ACFQ3U_04225</name>
</gene>
<dbReference type="NCBIfam" id="TIGR01511">
    <property type="entry name" value="ATPase-IB1_Cu"/>
    <property type="match status" value="1"/>
</dbReference>
<evidence type="ECO:0000256" key="10">
    <source>
        <dbReference type="ARBA" id="ARBA00022842"/>
    </source>
</evidence>
<evidence type="ECO:0000256" key="16">
    <source>
        <dbReference type="SAM" id="MobiDB-lite"/>
    </source>
</evidence>
<dbReference type="NCBIfam" id="TIGR01494">
    <property type="entry name" value="ATPase_P-type"/>
    <property type="match status" value="1"/>
</dbReference>
<evidence type="ECO:0000256" key="3">
    <source>
        <dbReference type="ARBA" id="ARBA00022448"/>
    </source>
</evidence>
<feature type="transmembrane region" description="Helical" evidence="15">
    <location>
        <begin position="82"/>
        <end position="105"/>
    </location>
</feature>
<dbReference type="EMBL" id="JBHTLY010000002">
    <property type="protein sequence ID" value="MFD1201096.1"/>
    <property type="molecule type" value="Genomic_DNA"/>
</dbReference>
<evidence type="ECO:0000313" key="18">
    <source>
        <dbReference type="EMBL" id="MFD1201096.1"/>
    </source>
</evidence>
<evidence type="ECO:0000256" key="13">
    <source>
        <dbReference type="ARBA" id="ARBA00023065"/>
    </source>
</evidence>
<organism evidence="18 19">
    <name type="scientific">Leucobacter albus</name>
    <dbReference type="NCBI Taxonomy" id="272210"/>
    <lineage>
        <taxon>Bacteria</taxon>
        <taxon>Bacillati</taxon>
        <taxon>Actinomycetota</taxon>
        <taxon>Actinomycetes</taxon>
        <taxon>Micrococcales</taxon>
        <taxon>Microbacteriaceae</taxon>
        <taxon>Leucobacter</taxon>
    </lineage>
</organism>
<dbReference type="SUPFAM" id="SSF81665">
    <property type="entry name" value="Calcium ATPase, transmembrane domain M"/>
    <property type="match status" value="1"/>
</dbReference>
<accession>A0ABW3TK43</accession>
<comment type="caution">
    <text evidence="18">The sequence shown here is derived from an EMBL/GenBank/DDBJ whole genome shotgun (WGS) entry which is preliminary data.</text>
</comment>
<dbReference type="Proteomes" id="UP001597181">
    <property type="component" value="Unassembled WGS sequence"/>
</dbReference>
<dbReference type="SFLD" id="SFLDG00002">
    <property type="entry name" value="C1.7:_P-type_atpase_like"/>
    <property type="match status" value="1"/>
</dbReference>
<evidence type="ECO:0000256" key="1">
    <source>
        <dbReference type="ARBA" id="ARBA00004651"/>
    </source>
</evidence>
<keyword evidence="13" id="KW-0406">Ion transport</keyword>
<evidence type="ECO:0000256" key="8">
    <source>
        <dbReference type="ARBA" id="ARBA00022741"/>
    </source>
</evidence>
<dbReference type="InterPro" id="IPR059000">
    <property type="entry name" value="ATPase_P-type_domA"/>
</dbReference>
<dbReference type="InterPro" id="IPR023298">
    <property type="entry name" value="ATPase_P-typ_TM_dom_sf"/>
</dbReference>
<reference evidence="19" key="1">
    <citation type="journal article" date="2019" name="Int. J. Syst. Evol. Microbiol.">
        <title>The Global Catalogue of Microorganisms (GCM) 10K type strain sequencing project: providing services to taxonomists for standard genome sequencing and annotation.</title>
        <authorList>
            <consortium name="The Broad Institute Genomics Platform"/>
            <consortium name="The Broad Institute Genome Sequencing Center for Infectious Disease"/>
            <person name="Wu L."/>
            <person name="Ma J."/>
        </authorList>
    </citation>
    <scope>NUCLEOTIDE SEQUENCE [LARGE SCALE GENOMIC DNA]</scope>
    <source>
        <strain evidence="19">CCUG 50213</strain>
    </source>
</reference>
<dbReference type="Pfam" id="PF00122">
    <property type="entry name" value="E1-E2_ATPase"/>
    <property type="match status" value="1"/>
</dbReference>
<comment type="similarity">
    <text evidence="2 15">Belongs to the cation transport ATPase (P-type) (TC 3.A.3) family. Type IB subfamily.</text>
</comment>
<dbReference type="PRINTS" id="PR00120">
    <property type="entry name" value="HATPASE"/>
</dbReference>
<keyword evidence="4 15" id="KW-1003">Cell membrane</keyword>
<comment type="subcellular location">
    <subcellularLocation>
        <location evidence="1">Cell membrane</location>
        <topology evidence="1">Multi-pass membrane protein</topology>
    </subcellularLocation>
</comment>
<keyword evidence="12 15" id="KW-1133">Transmembrane helix</keyword>
<feature type="domain" description="P-type ATPase A" evidence="17">
    <location>
        <begin position="211"/>
        <end position="310"/>
    </location>
</feature>
<keyword evidence="6 15" id="KW-0812">Transmembrane</keyword>
<evidence type="ECO:0000256" key="11">
    <source>
        <dbReference type="ARBA" id="ARBA00022967"/>
    </source>
</evidence>
<dbReference type="NCBIfam" id="TIGR01525">
    <property type="entry name" value="ATPase-IB_hvy"/>
    <property type="match status" value="1"/>
</dbReference>
<dbReference type="RefSeq" id="WP_343956990.1">
    <property type="nucleotide sequence ID" value="NZ_BAAAKZ010000001.1"/>
</dbReference>
<dbReference type="InterPro" id="IPR044492">
    <property type="entry name" value="P_typ_ATPase_HD_dom"/>
</dbReference>
<evidence type="ECO:0000256" key="5">
    <source>
        <dbReference type="ARBA" id="ARBA00022553"/>
    </source>
</evidence>
<feature type="transmembrane region" description="Helical" evidence="15">
    <location>
        <begin position="111"/>
        <end position="128"/>
    </location>
</feature>
<evidence type="ECO:0000256" key="4">
    <source>
        <dbReference type="ARBA" id="ARBA00022475"/>
    </source>
</evidence>
<evidence type="ECO:0000259" key="17">
    <source>
        <dbReference type="Pfam" id="PF00122"/>
    </source>
</evidence>
<keyword evidence="9 15" id="KW-0067">ATP-binding</keyword>
<protein>
    <submittedName>
        <fullName evidence="18">Heavy metal translocating P-type ATPase</fullName>
    </submittedName>
</protein>
<feature type="transmembrane region" description="Helical" evidence="15">
    <location>
        <begin position="355"/>
        <end position="379"/>
    </location>
</feature>
<dbReference type="Pfam" id="PF00702">
    <property type="entry name" value="Hydrolase"/>
    <property type="match status" value="1"/>
</dbReference>
<dbReference type="SUPFAM" id="SSF56784">
    <property type="entry name" value="HAD-like"/>
    <property type="match status" value="1"/>
</dbReference>
<dbReference type="InterPro" id="IPR027256">
    <property type="entry name" value="P-typ_ATPase_IB"/>
</dbReference>
<keyword evidence="5" id="KW-0597">Phosphoprotein</keyword>
<evidence type="ECO:0000256" key="14">
    <source>
        <dbReference type="ARBA" id="ARBA00023136"/>
    </source>
</evidence>
<evidence type="ECO:0000256" key="9">
    <source>
        <dbReference type="ARBA" id="ARBA00022840"/>
    </source>
</evidence>
<dbReference type="Gene3D" id="3.40.50.1000">
    <property type="entry name" value="HAD superfamily/HAD-like"/>
    <property type="match status" value="1"/>
</dbReference>
<dbReference type="InterPro" id="IPR023214">
    <property type="entry name" value="HAD_sf"/>
</dbReference>
<dbReference type="SUPFAM" id="SSF81653">
    <property type="entry name" value="Calcium ATPase, transduction domain A"/>
    <property type="match status" value="1"/>
</dbReference>
<dbReference type="InterPro" id="IPR036412">
    <property type="entry name" value="HAD-like_sf"/>
</dbReference>
<feature type="compositionally biased region" description="Basic and acidic residues" evidence="16">
    <location>
        <begin position="1"/>
        <end position="11"/>
    </location>
</feature>
<keyword evidence="8 15" id="KW-0547">Nucleotide-binding</keyword>
<dbReference type="InterPro" id="IPR023299">
    <property type="entry name" value="ATPase_P-typ_cyto_dom_N"/>
</dbReference>
<keyword evidence="7 15" id="KW-0479">Metal-binding</keyword>
<feature type="transmembrane region" description="Helical" evidence="15">
    <location>
        <begin position="690"/>
        <end position="710"/>
    </location>
</feature>
<name>A0ABW3TK43_9MICO</name>
<feature type="transmembrane region" description="Helical" evidence="15">
    <location>
        <begin position="327"/>
        <end position="349"/>
    </location>
</feature>
<evidence type="ECO:0000256" key="6">
    <source>
        <dbReference type="ARBA" id="ARBA00022692"/>
    </source>
</evidence>
<dbReference type="InterPro" id="IPR001757">
    <property type="entry name" value="P_typ_ATPase"/>
</dbReference>
<dbReference type="PANTHER" id="PTHR43520">
    <property type="entry name" value="ATP7, ISOFORM B"/>
    <property type="match status" value="1"/>
</dbReference>
<dbReference type="PRINTS" id="PR00119">
    <property type="entry name" value="CATATPASE"/>
</dbReference>
<sequence length="730" mass="75973">MNNEHGTHEGHPGSPAGPGHGADDHADHADHAGHADQADHDAHGAGNHAGHGGHEGGGHDGHADHAGHAGHDGHVAQYRRMFWIMLVLAIPTVGLSGMFASIVGYPLPDVAWLKWISPVLGTVMYVWGGKPFLTGAVDEIKARKPGMMLLIALAITVAFLASWAATLGLIHHGLDFWWELALLVVIMLLGHWIEMRSLAQTTSALDSLAALLPDEAERVEGGEIVKVSPSALRVGDVVVVRPGGSVPADGRVVEGRASFDESMVTGESRTVGRGVGEPVSAGTVATDSGVRIEVTAIGDDTALAGIQRLVTEAQNSSSRAQRLADTAAGWLFWFALAAAAITAIVWTLVGQPDNAIVRTITVLVIACPHALGLAIPLVVSIATERAARAGILVKDRLALESMRLVDAVLFDKTGTLTKGEPTVTHVDVAGSLSEDEVVALAAAAEQDSEHPLAQAIVRAARDRGLEVPASADFSSSPAVGVTATVGGAVVRVGGPYMLEEEGASELGVAETWRERGAIILHVLRGGELIGALALSDEIRPESRDAVLALHKLGVEVVMITGDAQAVAQTVADELGIDRVLAGVRPEDKAAEVLKLQREGRRVAMVGDGVNDAPALAQADVGLAIGAGTDVAIASAGVILASDDPRSVISVIELSKATYRKMRQNLWWAAGYNLISVPLAAGVLAPVGFVLPMSVGAILMSLSTVVVALNAQLLRRLDLRPEVTTSEVLRG</sequence>
<dbReference type="InterPro" id="IPR008250">
    <property type="entry name" value="ATPase_P-typ_transduc_dom_A_sf"/>
</dbReference>